<dbReference type="SMART" id="SM00448">
    <property type="entry name" value="REC"/>
    <property type="match status" value="1"/>
</dbReference>
<dbReference type="Pfam" id="PF00072">
    <property type="entry name" value="Response_reg"/>
    <property type="match status" value="1"/>
</dbReference>
<comment type="caution">
    <text evidence="4">The sequence shown here is derived from an EMBL/GenBank/DDBJ whole genome shotgun (WGS) entry which is preliminary data.</text>
</comment>
<dbReference type="PANTHER" id="PTHR44591">
    <property type="entry name" value="STRESS RESPONSE REGULATOR PROTEIN 1"/>
    <property type="match status" value="1"/>
</dbReference>
<evidence type="ECO:0000259" key="3">
    <source>
        <dbReference type="PROSITE" id="PS50110"/>
    </source>
</evidence>
<sequence length="126" mass="14037">MKHKTILVFDDDVNILDIFKIVLEGSGYRVALSQTSDNIIEKTKEVNPDVIIMDNWIPGMGGLKATLLLKEHPDCKQIPVIYCSANREVRLLAEQANAQAFLAKPFDLEDLENMVAQLVQSNGPSI</sequence>
<accession>A0ABS8PMB1</accession>
<gene>
    <name evidence="4" type="ORF">LQ567_05260</name>
</gene>
<organism evidence="4 5">
    <name type="scientific">Niabella pedocola</name>
    <dbReference type="NCBI Taxonomy" id="1752077"/>
    <lineage>
        <taxon>Bacteria</taxon>
        <taxon>Pseudomonadati</taxon>
        <taxon>Bacteroidota</taxon>
        <taxon>Chitinophagia</taxon>
        <taxon>Chitinophagales</taxon>
        <taxon>Chitinophagaceae</taxon>
        <taxon>Niabella</taxon>
    </lineage>
</organism>
<dbReference type="Gene3D" id="3.40.50.2300">
    <property type="match status" value="1"/>
</dbReference>
<feature type="modified residue" description="4-aspartylphosphate" evidence="2">
    <location>
        <position position="54"/>
    </location>
</feature>
<evidence type="ECO:0000256" key="2">
    <source>
        <dbReference type="PROSITE-ProRule" id="PRU00169"/>
    </source>
</evidence>
<dbReference type="PANTHER" id="PTHR44591:SF3">
    <property type="entry name" value="RESPONSE REGULATORY DOMAIN-CONTAINING PROTEIN"/>
    <property type="match status" value="1"/>
</dbReference>
<proteinExistence type="predicted"/>
<dbReference type="EMBL" id="JAJNEC010000004">
    <property type="protein sequence ID" value="MCD2422161.1"/>
    <property type="molecule type" value="Genomic_DNA"/>
</dbReference>
<protein>
    <submittedName>
        <fullName evidence="4">Response regulator</fullName>
    </submittedName>
</protein>
<keyword evidence="1 2" id="KW-0597">Phosphoprotein</keyword>
<evidence type="ECO:0000256" key="1">
    <source>
        <dbReference type="ARBA" id="ARBA00022553"/>
    </source>
</evidence>
<dbReference type="InterPro" id="IPR001789">
    <property type="entry name" value="Sig_transdc_resp-reg_receiver"/>
</dbReference>
<dbReference type="RefSeq" id="WP_231003064.1">
    <property type="nucleotide sequence ID" value="NZ_JAJNEC010000004.1"/>
</dbReference>
<evidence type="ECO:0000313" key="5">
    <source>
        <dbReference type="Proteomes" id="UP001199816"/>
    </source>
</evidence>
<dbReference type="SUPFAM" id="SSF52172">
    <property type="entry name" value="CheY-like"/>
    <property type="match status" value="1"/>
</dbReference>
<dbReference type="InterPro" id="IPR011006">
    <property type="entry name" value="CheY-like_superfamily"/>
</dbReference>
<dbReference type="Proteomes" id="UP001199816">
    <property type="component" value="Unassembled WGS sequence"/>
</dbReference>
<dbReference type="InterPro" id="IPR050595">
    <property type="entry name" value="Bact_response_regulator"/>
</dbReference>
<reference evidence="4 5" key="1">
    <citation type="submission" date="2021-11" db="EMBL/GenBank/DDBJ databases">
        <title>Genomic of Niabella pedocola.</title>
        <authorList>
            <person name="Wu T."/>
        </authorList>
    </citation>
    <scope>NUCLEOTIDE SEQUENCE [LARGE SCALE GENOMIC DNA]</scope>
    <source>
        <strain evidence="4 5">JCM 31011</strain>
    </source>
</reference>
<evidence type="ECO:0000313" key="4">
    <source>
        <dbReference type="EMBL" id="MCD2422161.1"/>
    </source>
</evidence>
<feature type="domain" description="Response regulatory" evidence="3">
    <location>
        <begin position="5"/>
        <end position="119"/>
    </location>
</feature>
<keyword evidence="5" id="KW-1185">Reference proteome</keyword>
<dbReference type="PROSITE" id="PS50110">
    <property type="entry name" value="RESPONSE_REGULATORY"/>
    <property type="match status" value="1"/>
</dbReference>
<name>A0ABS8PMB1_9BACT</name>
<dbReference type="CDD" id="cd00156">
    <property type="entry name" value="REC"/>
    <property type="match status" value="1"/>
</dbReference>